<sequence length="156" mass="16803">MAVSLPRTLAGLATAAILAATATVGAAADARADTPSKRFTWDHDIHAGDCTMFRGASWLVVADGTAIFDGRVTSGSNNDAWLMHAQLFGANGKYLGNIIAQQPGVDDIGRFVKNLPDKRRQEPWHIEATYNVGRRGPNGISVVFTELERINLQSHC</sequence>
<evidence type="ECO:0000259" key="2">
    <source>
        <dbReference type="Pfam" id="PF19811"/>
    </source>
</evidence>
<dbReference type="InterPro" id="IPR046261">
    <property type="entry name" value="DUF6294"/>
</dbReference>
<dbReference type="Pfam" id="PF19811">
    <property type="entry name" value="DUF6294"/>
    <property type="match status" value="1"/>
</dbReference>
<feature type="chain" id="PRO_5039429092" description="DUF6294 domain-containing protein" evidence="1">
    <location>
        <begin position="27"/>
        <end position="156"/>
    </location>
</feature>
<dbReference type="Proteomes" id="UP000247569">
    <property type="component" value="Unassembled WGS sequence"/>
</dbReference>
<dbReference type="RefSeq" id="WP_040734209.1">
    <property type="nucleotide sequence ID" value="NZ_QJKF01000009.1"/>
</dbReference>
<protein>
    <recommendedName>
        <fullName evidence="2">DUF6294 domain-containing protein</fullName>
    </recommendedName>
</protein>
<accession>A0A318JW91</accession>
<gene>
    <name evidence="3" type="ORF">DFR70_10950</name>
</gene>
<evidence type="ECO:0000313" key="3">
    <source>
        <dbReference type="EMBL" id="PXX60859.1"/>
    </source>
</evidence>
<feature type="domain" description="DUF6294" evidence="2">
    <location>
        <begin position="58"/>
        <end position="156"/>
    </location>
</feature>
<comment type="caution">
    <text evidence="3">The sequence shown here is derived from an EMBL/GenBank/DDBJ whole genome shotgun (WGS) entry which is preliminary data.</text>
</comment>
<proteinExistence type="predicted"/>
<keyword evidence="4" id="KW-1185">Reference proteome</keyword>
<dbReference type="AlphaFoldDB" id="A0A318JW91"/>
<dbReference type="OrthoDB" id="3540820at2"/>
<name>A0A318JW91_9NOCA</name>
<dbReference type="EMBL" id="QJKF01000009">
    <property type="protein sequence ID" value="PXX60859.1"/>
    <property type="molecule type" value="Genomic_DNA"/>
</dbReference>
<keyword evidence="1" id="KW-0732">Signal</keyword>
<evidence type="ECO:0000313" key="4">
    <source>
        <dbReference type="Proteomes" id="UP000247569"/>
    </source>
</evidence>
<organism evidence="3 4">
    <name type="scientific">Nocardia tenerifensis</name>
    <dbReference type="NCBI Taxonomy" id="228006"/>
    <lineage>
        <taxon>Bacteria</taxon>
        <taxon>Bacillati</taxon>
        <taxon>Actinomycetota</taxon>
        <taxon>Actinomycetes</taxon>
        <taxon>Mycobacteriales</taxon>
        <taxon>Nocardiaceae</taxon>
        <taxon>Nocardia</taxon>
    </lineage>
</organism>
<reference evidence="3 4" key="1">
    <citation type="submission" date="2018-05" db="EMBL/GenBank/DDBJ databases">
        <title>Genomic Encyclopedia of Type Strains, Phase IV (KMG-IV): sequencing the most valuable type-strain genomes for metagenomic binning, comparative biology and taxonomic classification.</title>
        <authorList>
            <person name="Goeker M."/>
        </authorList>
    </citation>
    <scope>NUCLEOTIDE SEQUENCE [LARGE SCALE GENOMIC DNA]</scope>
    <source>
        <strain evidence="3 4">DSM 44704</strain>
    </source>
</reference>
<feature type="signal peptide" evidence="1">
    <location>
        <begin position="1"/>
        <end position="26"/>
    </location>
</feature>
<evidence type="ECO:0000256" key="1">
    <source>
        <dbReference type="SAM" id="SignalP"/>
    </source>
</evidence>